<evidence type="ECO:0000256" key="4">
    <source>
        <dbReference type="PROSITE-ProRule" id="PRU00182"/>
    </source>
</evidence>
<keyword evidence="4" id="KW-0694">RNA-binding</keyword>
<evidence type="ECO:0000313" key="8">
    <source>
        <dbReference type="EMBL" id="MDK2123573.1"/>
    </source>
</evidence>
<dbReference type="RefSeq" id="WP_284099872.1">
    <property type="nucleotide sequence ID" value="NZ_JARRAF010000005.1"/>
</dbReference>
<reference evidence="8" key="1">
    <citation type="submission" date="2023-03" db="EMBL/GenBank/DDBJ databases">
        <title>Chitinimonas shenzhenensis gen. nov., sp. nov., a novel member of family Burkholderiaceae isolated from activated sludge collected in Shen Zhen, China.</title>
        <authorList>
            <person name="Wang X."/>
        </authorList>
    </citation>
    <scope>NUCLEOTIDE SEQUENCE</scope>
    <source>
        <strain evidence="8">DQS-5</strain>
    </source>
</reference>
<dbReference type="InterPro" id="IPR002942">
    <property type="entry name" value="S4_RNA-bd"/>
</dbReference>
<comment type="catalytic activity">
    <reaction evidence="5">
        <text>a uridine in RNA = a pseudouridine in RNA</text>
        <dbReference type="Rhea" id="RHEA:48348"/>
        <dbReference type="Rhea" id="RHEA-COMP:12068"/>
        <dbReference type="Rhea" id="RHEA-COMP:12069"/>
        <dbReference type="ChEBI" id="CHEBI:65314"/>
        <dbReference type="ChEBI" id="CHEBI:65315"/>
    </reaction>
</comment>
<dbReference type="Proteomes" id="UP001172778">
    <property type="component" value="Unassembled WGS sequence"/>
</dbReference>
<dbReference type="Gene3D" id="3.10.290.10">
    <property type="entry name" value="RNA-binding S4 domain"/>
    <property type="match status" value="1"/>
</dbReference>
<dbReference type="PROSITE" id="PS50889">
    <property type="entry name" value="S4"/>
    <property type="match status" value="1"/>
</dbReference>
<proteinExistence type="inferred from homology"/>
<dbReference type="GO" id="GO:0160140">
    <property type="term" value="F:23S rRNA pseudouridine(1911/1915/1917) synthase activity"/>
    <property type="evidence" value="ECO:0007669"/>
    <property type="project" value="UniProtKB-EC"/>
</dbReference>
<dbReference type="SUPFAM" id="SSF55174">
    <property type="entry name" value="Alpha-L RNA-binding motif"/>
    <property type="match status" value="1"/>
</dbReference>
<evidence type="ECO:0000256" key="5">
    <source>
        <dbReference type="RuleBase" id="RU362028"/>
    </source>
</evidence>
<evidence type="ECO:0000259" key="6">
    <source>
        <dbReference type="Pfam" id="PF00849"/>
    </source>
</evidence>
<evidence type="ECO:0000313" key="9">
    <source>
        <dbReference type="Proteomes" id="UP001172778"/>
    </source>
</evidence>
<protein>
    <recommendedName>
        <fullName evidence="5">Pseudouridine synthase</fullName>
        <ecNumber evidence="5">5.4.99.-</ecNumber>
    </recommendedName>
</protein>
<comment type="caution">
    <text evidence="8">The sequence shown here is derived from an EMBL/GenBank/DDBJ whole genome shotgun (WGS) entry which is preliminary data.</text>
</comment>
<dbReference type="InterPro" id="IPR006145">
    <property type="entry name" value="PsdUridine_synth_RsuA/RluA"/>
</dbReference>
<comment type="catalytic activity">
    <reaction evidence="3">
        <text>uridine(1911/1915/1917) in 23S rRNA = pseudouridine(1911/1915/1917) in 23S rRNA</text>
        <dbReference type="Rhea" id="RHEA:42524"/>
        <dbReference type="Rhea" id="RHEA-COMP:10097"/>
        <dbReference type="Rhea" id="RHEA-COMP:10098"/>
        <dbReference type="ChEBI" id="CHEBI:65314"/>
        <dbReference type="ChEBI" id="CHEBI:65315"/>
        <dbReference type="EC" id="5.4.99.23"/>
    </reaction>
</comment>
<feature type="domain" description="RNA-binding S4" evidence="7">
    <location>
        <begin position="30"/>
        <end position="68"/>
    </location>
</feature>
<dbReference type="Pfam" id="PF01479">
    <property type="entry name" value="S4"/>
    <property type="match status" value="1"/>
</dbReference>
<dbReference type="InterPro" id="IPR036986">
    <property type="entry name" value="S4_RNA-bd_sf"/>
</dbReference>
<dbReference type="NCBIfam" id="NF008385">
    <property type="entry name" value="PRK11180.1"/>
    <property type="match status" value="1"/>
</dbReference>
<dbReference type="InterPro" id="IPR020103">
    <property type="entry name" value="PsdUridine_synth_cat_dom_sf"/>
</dbReference>
<evidence type="ECO:0000259" key="7">
    <source>
        <dbReference type="Pfam" id="PF01479"/>
    </source>
</evidence>
<accession>A0ABT7DU26</accession>
<dbReference type="NCBIfam" id="TIGR00005">
    <property type="entry name" value="rluA_subfam"/>
    <property type="match status" value="1"/>
</dbReference>
<dbReference type="EC" id="5.4.99.-" evidence="5"/>
<organism evidence="8 9">
    <name type="scientific">Parachitinimonas caeni</name>
    <dbReference type="NCBI Taxonomy" id="3031301"/>
    <lineage>
        <taxon>Bacteria</taxon>
        <taxon>Pseudomonadati</taxon>
        <taxon>Pseudomonadota</taxon>
        <taxon>Betaproteobacteria</taxon>
        <taxon>Neisseriales</taxon>
        <taxon>Chitinibacteraceae</taxon>
        <taxon>Parachitinimonas</taxon>
    </lineage>
</organism>
<dbReference type="SUPFAM" id="SSF55120">
    <property type="entry name" value="Pseudouridine synthase"/>
    <property type="match status" value="1"/>
</dbReference>
<dbReference type="Gene3D" id="3.30.2350.10">
    <property type="entry name" value="Pseudouridine synthase"/>
    <property type="match status" value="1"/>
</dbReference>
<dbReference type="InterPro" id="IPR006224">
    <property type="entry name" value="PsdUridine_synth_RluA-like_CS"/>
</dbReference>
<dbReference type="PROSITE" id="PS01129">
    <property type="entry name" value="PSI_RLU"/>
    <property type="match status" value="1"/>
</dbReference>
<keyword evidence="9" id="KW-1185">Reference proteome</keyword>
<feature type="domain" description="Pseudouridine synthase RsuA/RluA-like" evidence="6">
    <location>
        <begin position="104"/>
        <end position="252"/>
    </location>
</feature>
<keyword evidence="2 5" id="KW-0413">Isomerase</keyword>
<dbReference type="InterPro" id="IPR006225">
    <property type="entry name" value="PsdUridine_synth_RluC/D"/>
</dbReference>
<comment type="similarity">
    <text evidence="1 5">Belongs to the pseudouridine synthase RluA family.</text>
</comment>
<sequence>MSNLDEEAEDYSDLSQPRIVVIPAELAGTRLDAALAQLFPEWSRSRLTTWIKEQRVTVDGRQLSPKDKLWGAESVRVEPVPDPEQTAFTPEPVDLQVVYEDRSILVLDKPAGLVVHPAAGNWGGTILNGLLYHYPELGTVPRAGIVHRLDKDTSGLMVVARTVAAQTQLVRQLQDRSVGRRYLALVEGDLNTSGVVDAPVGRHPRDRIRMAVVSTGKPARTHYRPLERYGRRTLVECKLETGRTHQIRVHMQKLGFPLVADPLYNGKPLAPTDPAQTMFQAGRQALHAAKLELVHPESGKSMRWRAPLPSDMAELIMALRVQAGLAAEPDDEDWDDDDDNDVECIWMVE</sequence>
<evidence type="ECO:0000256" key="2">
    <source>
        <dbReference type="ARBA" id="ARBA00023235"/>
    </source>
</evidence>
<dbReference type="InterPro" id="IPR050188">
    <property type="entry name" value="RluA_PseudoU_synthase"/>
</dbReference>
<dbReference type="PANTHER" id="PTHR21600:SF44">
    <property type="entry name" value="RIBOSOMAL LARGE SUBUNIT PSEUDOURIDINE SYNTHASE D"/>
    <property type="match status" value="1"/>
</dbReference>
<dbReference type="EMBL" id="JARRAF010000005">
    <property type="protein sequence ID" value="MDK2123573.1"/>
    <property type="molecule type" value="Genomic_DNA"/>
</dbReference>
<dbReference type="Pfam" id="PF00849">
    <property type="entry name" value="PseudoU_synth_2"/>
    <property type="match status" value="1"/>
</dbReference>
<evidence type="ECO:0000256" key="3">
    <source>
        <dbReference type="ARBA" id="ARBA00036882"/>
    </source>
</evidence>
<dbReference type="CDD" id="cd00165">
    <property type="entry name" value="S4"/>
    <property type="match status" value="1"/>
</dbReference>
<name>A0ABT7DU26_9NEIS</name>
<dbReference type="CDD" id="cd02869">
    <property type="entry name" value="PseudoU_synth_RluA_like"/>
    <property type="match status" value="1"/>
</dbReference>
<gene>
    <name evidence="8" type="primary">rluD</name>
    <name evidence="8" type="ORF">PZA18_05875</name>
</gene>
<evidence type="ECO:0000256" key="1">
    <source>
        <dbReference type="ARBA" id="ARBA00010876"/>
    </source>
</evidence>
<dbReference type="PANTHER" id="PTHR21600">
    <property type="entry name" value="MITOCHONDRIAL RNA PSEUDOURIDINE SYNTHASE"/>
    <property type="match status" value="1"/>
</dbReference>
<comment type="function">
    <text evidence="5">Responsible for synthesis of pseudouridine from uracil.</text>
</comment>